<gene>
    <name evidence="1" type="ORF">SMC3_08270</name>
</gene>
<dbReference type="Proteomes" id="UP000266042">
    <property type="component" value="Unassembled WGS sequence"/>
</dbReference>
<sequence length="277" mass="31196">MTLKELQQLTGLEGDVIAVLEQTEDLTGKPIEFVEDEHLPVLASVRIARSSMPAHVIRFREADPVLLPHLIAHECGHVQRIYATPPDRRLAPVTKSKHIDRVFRILAADPCVTLDTMDEQQAREMLTIWHQGMVNQVVNLNVDYRIESWLYREYPGVRPNQAKSIALQVQMSVAGLASNVKRDTPHMVYEGSNAVNYAYLRSVGIMLGRNLVRDYTDSTIVVLGKRLAAVLEEPDTGFEGDVRESNEWAAMLGISDWFDWQAFEDVPASYLSGSPRT</sequence>
<accession>A0A398DB74</accession>
<reference evidence="1 2" key="1">
    <citation type="submission" date="2018-09" db="EMBL/GenBank/DDBJ databases">
        <title>Discovery and Ecogenomic Context for Candidatus Cryosericales, a Global Caldiserica Order Active in Thawing Permafrost.</title>
        <authorList>
            <person name="Martinez M.A."/>
            <person name="Woodcroft B.J."/>
            <person name="Ignacio Espinoza J.C."/>
            <person name="Zayed A."/>
            <person name="Singleton C.M."/>
            <person name="Boyd J."/>
            <person name="Li Y.-F."/>
            <person name="Purvine S."/>
            <person name="Maughan H."/>
            <person name="Hodgkins S.B."/>
            <person name="Anderson D."/>
            <person name="Sederholm M."/>
            <person name="Temperton B."/>
            <person name="Saleska S.R."/>
            <person name="Tyson G.W."/>
            <person name="Rich V.I."/>
        </authorList>
    </citation>
    <scope>NUCLEOTIDE SEQUENCE [LARGE SCALE GENOMIC DNA]</scope>
    <source>
        <strain evidence="1 2">SMC3</strain>
    </source>
</reference>
<dbReference type="EMBL" id="QXIW01000033">
    <property type="protein sequence ID" value="RIE11773.1"/>
    <property type="molecule type" value="Genomic_DNA"/>
</dbReference>
<dbReference type="AlphaFoldDB" id="A0A398DB74"/>
<evidence type="ECO:0000313" key="2">
    <source>
        <dbReference type="Proteomes" id="UP000266042"/>
    </source>
</evidence>
<evidence type="ECO:0000313" key="1">
    <source>
        <dbReference type="EMBL" id="RIE11773.1"/>
    </source>
</evidence>
<name>A0A398DB74_9BACT</name>
<protein>
    <submittedName>
        <fullName evidence="1">Uncharacterized protein</fullName>
    </submittedName>
</protein>
<organism evidence="1 2">
    <name type="scientific">Candidatus Cryosericum hinesii</name>
    <dbReference type="NCBI Taxonomy" id="2290915"/>
    <lineage>
        <taxon>Bacteria</taxon>
        <taxon>Pseudomonadati</taxon>
        <taxon>Caldisericota/Cryosericota group</taxon>
        <taxon>Candidatus Cryosericota</taxon>
        <taxon>Candidatus Cryosericia</taxon>
        <taxon>Candidatus Cryosericales</taxon>
        <taxon>Candidatus Cryosericaceae</taxon>
        <taxon>Candidatus Cryosericum</taxon>
    </lineage>
</organism>
<comment type="caution">
    <text evidence="1">The sequence shown here is derived from an EMBL/GenBank/DDBJ whole genome shotgun (WGS) entry which is preliminary data.</text>
</comment>
<dbReference type="RefSeq" id="WP_119090036.1">
    <property type="nucleotide sequence ID" value="NZ_QXIW01000033.1"/>
</dbReference>
<proteinExistence type="predicted"/>